<proteinExistence type="predicted"/>
<protein>
    <submittedName>
        <fullName evidence="2">Uncharacterized protein</fullName>
    </submittedName>
</protein>
<feature type="region of interest" description="Disordered" evidence="1">
    <location>
        <begin position="363"/>
        <end position="536"/>
    </location>
</feature>
<sequence length="536" mass="57589">MAPHVTPTTKLQIIGAFKLLRFLKSRPPSSSGTSLCSNNDIFRLFSVSRTTGYRVLSEISASSFSDLTLTERLALDAEAAQALEDEENARIASLLSSAEAKEETRGRKRKLTERDVEVIEAWLDRNGGRGDVKWKDVPEAAGLGVIEGKNGVGVLSGVTVKRALQGWRERNREVDVEDWTRARGKGGLRGSEKARERWGRPKGGEAQGAEGGGGGGGGTGGGSGNGGGSGTANGQREAEGQREEEEEGSESESDDDVVETGPGTAQSGAATASGSAPAPGTATTPGTSSTPGYAGVTPDQTETQEHQNKKRRSASGPTGPDPRNLWNNRWEIEQAAIARREAEAKAAARAQLKINAAAAAKERYRLNRQRKRQQQKLEKQQQQERERLEREQAQQQQNQQQTQQQTQQGQTQQQNQSQPSYTGGQQSYAPGQQPQSQPQLPHPQPHHQNQYQQQHQQRPQQAQRPFTSMSFIPLPTYAQPSAPGSSSGSGPSSAHQSFNNPSSSTSNWNSGNPSSGGAGGEAEDIMMLGRLSGVIR</sequence>
<evidence type="ECO:0000256" key="1">
    <source>
        <dbReference type="SAM" id="MobiDB-lite"/>
    </source>
</evidence>
<dbReference type="AlphaFoldDB" id="A0AAE0P353"/>
<reference evidence="2" key="1">
    <citation type="journal article" date="2023" name="Mol. Phylogenet. Evol.">
        <title>Genome-scale phylogeny and comparative genomics of the fungal order Sordariales.</title>
        <authorList>
            <person name="Hensen N."/>
            <person name="Bonometti L."/>
            <person name="Westerberg I."/>
            <person name="Brannstrom I.O."/>
            <person name="Guillou S."/>
            <person name="Cros-Aarteil S."/>
            <person name="Calhoun S."/>
            <person name="Haridas S."/>
            <person name="Kuo A."/>
            <person name="Mondo S."/>
            <person name="Pangilinan J."/>
            <person name="Riley R."/>
            <person name="LaButti K."/>
            <person name="Andreopoulos B."/>
            <person name="Lipzen A."/>
            <person name="Chen C."/>
            <person name="Yan M."/>
            <person name="Daum C."/>
            <person name="Ng V."/>
            <person name="Clum A."/>
            <person name="Steindorff A."/>
            <person name="Ohm R.A."/>
            <person name="Martin F."/>
            <person name="Silar P."/>
            <person name="Natvig D.O."/>
            <person name="Lalanne C."/>
            <person name="Gautier V."/>
            <person name="Ament-Velasquez S.L."/>
            <person name="Kruys A."/>
            <person name="Hutchinson M.I."/>
            <person name="Powell A.J."/>
            <person name="Barry K."/>
            <person name="Miller A.N."/>
            <person name="Grigoriev I.V."/>
            <person name="Debuchy R."/>
            <person name="Gladieux P."/>
            <person name="Hiltunen Thoren M."/>
            <person name="Johannesson H."/>
        </authorList>
    </citation>
    <scope>NUCLEOTIDE SEQUENCE</scope>
    <source>
        <strain evidence="2">FGSC 1904</strain>
    </source>
</reference>
<keyword evidence="3" id="KW-1185">Reference proteome</keyword>
<feature type="compositionally biased region" description="Basic and acidic residues" evidence="1">
    <location>
        <begin position="190"/>
        <end position="203"/>
    </location>
</feature>
<evidence type="ECO:0000313" key="3">
    <source>
        <dbReference type="Proteomes" id="UP001281003"/>
    </source>
</evidence>
<feature type="compositionally biased region" description="Gly residues" evidence="1">
    <location>
        <begin position="205"/>
        <end position="231"/>
    </location>
</feature>
<comment type="caution">
    <text evidence="2">The sequence shown here is derived from an EMBL/GenBank/DDBJ whole genome shotgun (WGS) entry which is preliminary data.</text>
</comment>
<organism evidence="2 3">
    <name type="scientific">Sordaria brevicollis</name>
    <dbReference type="NCBI Taxonomy" id="83679"/>
    <lineage>
        <taxon>Eukaryota</taxon>
        <taxon>Fungi</taxon>
        <taxon>Dikarya</taxon>
        <taxon>Ascomycota</taxon>
        <taxon>Pezizomycotina</taxon>
        <taxon>Sordariomycetes</taxon>
        <taxon>Sordariomycetidae</taxon>
        <taxon>Sordariales</taxon>
        <taxon>Sordariaceae</taxon>
        <taxon>Sordaria</taxon>
    </lineage>
</organism>
<evidence type="ECO:0000313" key="2">
    <source>
        <dbReference type="EMBL" id="KAK3392327.1"/>
    </source>
</evidence>
<dbReference type="Proteomes" id="UP001281003">
    <property type="component" value="Unassembled WGS sequence"/>
</dbReference>
<feature type="compositionally biased region" description="Acidic residues" evidence="1">
    <location>
        <begin position="242"/>
        <end position="258"/>
    </location>
</feature>
<feature type="compositionally biased region" description="Low complexity" evidence="1">
    <location>
        <begin position="393"/>
        <end position="439"/>
    </location>
</feature>
<feature type="compositionally biased region" description="Low complexity" evidence="1">
    <location>
        <begin position="478"/>
        <end position="513"/>
    </location>
</feature>
<name>A0AAE0P353_SORBR</name>
<feature type="region of interest" description="Disordered" evidence="1">
    <location>
        <begin position="183"/>
        <end position="327"/>
    </location>
</feature>
<feature type="compositionally biased region" description="Low complexity" evidence="1">
    <location>
        <begin position="259"/>
        <end position="295"/>
    </location>
</feature>
<accession>A0AAE0P353</accession>
<reference evidence="2" key="2">
    <citation type="submission" date="2023-07" db="EMBL/GenBank/DDBJ databases">
        <authorList>
            <consortium name="Lawrence Berkeley National Laboratory"/>
            <person name="Haridas S."/>
            <person name="Hensen N."/>
            <person name="Bonometti L."/>
            <person name="Westerberg I."/>
            <person name="Brannstrom I.O."/>
            <person name="Guillou S."/>
            <person name="Cros-Aarteil S."/>
            <person name="Calhoun S."/>
            <person name="Kuo A."/>
            <person name="Mondo S."/>
            <person name="Pangilinan J."/>
            <person name="Riley R."/>
            <person name="LaButti K."/>
            <person name="Andreopoulos B."/>
            <person name="Lipzen A."/>
            <person name="Chen C."/>
            <person name="Yanf M."/>
            <person name="Daum C."/>
            <person name="Ng V."/>
            <person name="Clum A."/>
            <person name="Steindorff A."/>
            <person name="Ohm R."/>
            <person name="Martin F."/>
            <person name="Silar P."/>
            <person name="Natvig D."/>
            <person name="Lalanne C."/>
            <person name="Gautier V."/>
            <person name="Ament-velasquez S.L."/>
            <person name="Kruys A."/>
            <person name="Hutchinson M.I."/>
            <person name="Powell A.J."/>
            <person name="Barry K."/>
            <person name="Miller A.N."/>
            <person name="Grigoriev I.V."/>
            <person name="Debuchy R."/>
            <person name="Gladieux P."/>
            <person name="Thoren M.H."/>
            <person name="Johannesson H."/>
        </authorList>
    </citation>
    <scope>NUCLEOTIDE SEQUENCE</scope>
    <source>
        <strain evidence="2">FGSC 1904</strain>
    </source>
</reference>
<feature type="compositionally biased region" description="Low complexity" evidence="1">
    <location>
        <begin position="446"/>
        <end position="465"/>
    </location>
</feature>
<dbReference type="EMBL" id="JAUTDP010000011">
    <property type="protein sequence ID" value="KAK3392327.1"/>
    <property type="molecule type" value="Genomic_DNA"/>
</dbReference>
<gene>
    <name evidence="2" type="ORF">B0T20DRAFT_487879</name>
</gene>
<feature type="compositionally biased region" description="Basic and acidic residues" evidence="1">
    <location>
        <begin position="375"/>
        <end position="392"/>
    </location>
</feature>